<accession>A0A2U9IP26</accession>
<evidence type="ECO:0000313" key="11">
    <source>
        <dbReference type="Proteomes" id="UP000248410"/>
    </source>
</evidence>
<gene>
    <name evidence="8" type="primary">trpF</name>
    <name evidence="10" type="ORF">DFR86_09530</name>
</gene>
<evidence type="ECO:0000256" key="7">
    <source>
        <dbReference type="ARBA" id="ARBA00023235"/>
    </source>
</evidence>
<organism evidence="10 11">
    <name type="scientific">Acidianus sulfidivorans JP7</name>
    <dbReference type="NCBI Taxonomy" id="619593"/>
    <lineage>
        <taxon>Archaea</taxon>
        <taxon>Thermoproteota</taxon>
        <taxon>Thermoprotei</taxon>
        <taxon>Sulfolobales</taxon>
        <taxon>Sulfolobaceae</taxon>
        <taxon>Acidianus</taxon>
    </lineage>
</organism>
<dbReference type="EC" id="5.3.1.24" evidence="8"/>
<evidence type="ECO:0000256" key="1">
    <source>
        <dbReference type="ARBA" id="ARBA00001164"/>
    </source>
</evidence>
<dbReference type="RefSeq" id="WP_110380653.1">
    <property type="nucleotide sequence ID" value="NZ_CP029288.2"/>
</dbReference>
<keyword evidence="4 8" id="KW-0028">Amino-acid biosynthesis</keyword>
<evidence type="ECO:0000256" key="5">
    <source>
        <dbReference type="ARBA" id="ARBA00022822"/>
    </source>
</evidence>
<dbReference type="AlphaFoldDB" id="A0A2U9IP26"/>
<comment type="similarity">
    <text evidence="3 8">Belongs to the TrpF family.</text>
</comment>
<dbReference type="SUPFAM" id="SSF51366">
    <property type="entry name" value="Ribulose-phoshate binding barrel"/>
    <property type="match status" value="1"/>
</dbReference>
<dbReference type="GO" id="GO:0000162">
    <property type="term" value="P:L-tryptophan biosynthetic process"/>
    <property type="evidence" value="ECO:0007669"/>
    <property type="project" value="UniProtKB-UniRule"/>
</dbReference>
<dbReference type="GO" id="GO:0004640">
    <property type="term" value="F:phosphoribosylanthranilate isomerase activity"/>
    <property type="evidence" value="ECO:0007669"/>
    <property type="project" value="UniProtKB-UniRule"/>
</dbReference>
<sequence length="199" mass="22481">MVIKLKICGISTLTDIRSISELNVDILGIVGDKVSKRYASEDFLKIAKKNSKKPLAYVKVNGSISELLKESEPADYLQIHRVLTDKELEELKSFSNKKFILFVPSHYSYLQYLKKALDITNMVLLDSPKKGEQVNFEFLKSVTSEYEVGVAGGINIFNIDKFLNLNPKWIDISSGIEIFPGKKDLALVHKIIDKVKKNS</sequence>
<keyword evidence="6 8" id="KW-0057">Aromatic amino acid biosynthesis</keyword>
<dbReference type="HAMAP" id="MF_00135">
    <property type="entry name" value="PRAI"/>
    <property type="match status" value="1"/>
</dbReference>
<dbReference type="InterPro" id="IPR013785">
    <property type="entry name" value="Aldolase_TIM"/>
</dbReference>
<reference evidence="10 11" key="1">
    <citation type="submission" date="2018-05" db="EMBL/GenBank/DDBJ databases">
        <title>Complete Genome Sequences of Extremely Thermoacidophilic, Metal-Mobilizing Type-Strain Members of the Archaeal Family Sulfolobaceae: Acidianus brierleyi DSM-1651T, Acidianus sulfidivorans DSM-18786T, Metallosphaera hakonensis DSM-7519T, and Metallosphaera prunae DSM-10039T.</title>
        <authorList>
            <person name="Counts J.A."/>
            <person name="Kelly R.M."/>
        </authorList>
    </citation>
    <scope>NUCLEOTIDE SEQUENCE [LARGE SCALE GENOMIC DNA]</scope>
    <source>
        <strain evidence="10 11">JP7</strain>
    </source>
</reference>
<dbReference type="Gene3D" id="3.20.20.70">
    <property type="entry name" value="Aldolase class I"/>
    <property type="match status" value="1"/>
</dbReference>
<evidence type="ECO:0000256" key="3">
    <source>
        <dbReference type="ARBA" id="ARBA00007571"/>
    </source>
</evidence>
<dbReference type="Proteomes" id="UP000248410">
    <property type="component" value="Chromosome"/>
</dbReference>
<keyword evidence="5 8" id="KW-0822">Tryptophan biosynthesis</keyword>
<evidence type="ECO:0000313" key="10">
    <source>
        <dbReference type="EMBL" id="AWR97763.1"/>
    </source>
</evidence>
<dbReference type="EMBL" id="CP029288">
    <property type="protein sequence ID" value="AWR97763.1"/>
    <property type="molecule type" value="Genomic_DNA"/>
</dbReference>
<keyword evidence="11" id="KW-1185">Reference proteome</keyword>
<dbReference type="InterPro" id="IPR001240">
    <property type="entry name" value="PRAI_dom"/>
</dbReference>
<dbReference type="GeneID" id="36838209"/>
<comment type="pathway">
    <text evidence="2 8">Amino-acid biosynthesis; L-tryptophan biosynthesis; L-tryptophan from chorismate: step 3/5.</text>
</comment>
<dbReference type="PANTHER" id="PTHR42894:SF1">
    <property type="entry name" value="N-(5'-PHOSPHORIBOSYL)ANTHRANILATE ISOMERASE"/>
    <property type="match status" value="1"/>
</dbReference>
<dbReference type="OrthoDB" id="27513at2157"/>
<evidence type="ECO:0000256" key="6">
    <source>
        <dbReference type="ARBA" id="ARBA00023141"/>
    </source>
</evidence>
<proteinExistence type="inferred from homology"/>
<evidence type="ECO:0000256" key="4">
    <source>
        <dbReference type="ARBA" id="ARBA00022605"/>
    </source>
</evidence>
<dbReference type="Pfam" id="PF00697">
    <property type="entry name" value="PRAI"/>
    <property type="match status" value="1"/>
</dbReference>
<evidence type="ECO:0000259" key="9">
    <source>
        <dbReference type="Pfam" id="PF00697"/>
    </source>
</evidence>
<dbReference type="KEGG" id="asul:DFR86_09530"/>
<dbReference type="PANTHER" id="PTHR42894">
    <property type="entry name" value="N-(5'-PHOSPHORIBOSYL)ANTHRANILATE ISOMERASE"/>
    <property type="match status" value="1"/>
</dbReference>
<dbReference type="UniPathway" id="UPA00035">
    <property type="reaction ID" value="UER00042"/>
</dbReference>
<protein>
    <recommendedName>
        <fullName evidence="8">N-(5'-phosphoribosyl)anthranilate isomerase</fullName>
        <shortName evidence="8">PRAI</shortName>
        <ecNumber evidence="8">5.3.1.24</ecNumber>
    </recommendedName>
</protein>
<evidence type="ECO:0000256" key="8">
    <source>
        <dbReference type="HAMAP-Rule" id="MF_00135"/>
    </source>
</evidence>
<name>A0A2U9IP26_9CREN</name>
<dbReference type="InterPro" id="IPR044643">
    <property type="entry name" value="TrpF_fam"/>
</dbReference>
<dbReference type="InterPro" id="IPR011060">
    <property type="entry name" value="RibuloseP-bd_barrel"/>
</dbReference>
<comment type="catalytic activity">
    <reaction evidence="1 8">
        <text>N-(5-phospho-beta-D-ribosyl)anthranilate = 1-(2-carboxyphenylamino)-1-deoxy-D-ribulose 5-phosphate</text>
        <dbReference type="Rhea" id="RHEA:21540"/>
        <dbReference type="ChEBI" id="CHEBI:18277"/>
        <dbReference type="ChEBI" id="CHEBI:58613"/>
        <dbReference type="EC" id="5.3.1.24"/>
    </reaction>
</comment>
<keyword evidence="7 8" id="KW-0413">Isomerase</keyword>
<feature type="domain" description="N-(5'phosphoribosyl) anthranilate isomerase (PRAI)" evidence="9">
    <location>
        <begin position="5"/>
        <end position="193"/>
    </location>
</feature>
<dbReference type="CDD" id="cd00405">
    <property type="entry name" value="PRAI"/>
    <property type="match status" value="1"/>
</dbReference>
<evidence type="ECO:0000256" key="2">
    <source>
        <dbReference type="ARBA" id="ARBA00004664"/>
    </source>
</evidence>